<dbReference type="Gene3D" id="3.20.20.370">
    <property type="entry name" value="Glycoside hydrolase/deacetylase"/>
    <property type="match status" value="1"/>
</dbReference>
<dbReference type="InterPro" id="IPR011330">
    <property type="entry name" value="Glyco_hydro/deAcase_b/a-brl"/>
</dbReference>
<dbReference type="InterPro" id="IPR013783">
    <property type="entry name" value="Ig-like_fold"/>
</dbReference>
<reference evidence="4" key="2">
    <citation type="journal article" date="2021" name="PeerJ">
        <title>Extensive microbial diversity within the chicken gut microbiome revealed by metagenomics and culture.</title>
        <authorList>
            <person name="Gilroy R."/>
            <person name="Ravi A."/>
            <person name="Getino M."/>
            <person name="Pursley I."/>
            <person name="Horton D.L."/>
            <person name="Alikhan N.F."/>
            <person name="Baker D."/>
            <person name="Gharbi K."/>
            <person name="Hall N."/>
            <person name="Watson M."/>
            <person name="Adriaenssens E.M."/>
            <person name="Foster-Nyarko E."/>
            <person name="Jarju S."/>
            <person name="Secka A."/>
            <person name="Antonio M."/>
            <person name="Oren A."/>
            <person name="Chaudhuri R.R."/>
            <person name="La Ragione R."/>
            <person name="Hildebrand F."/>
            <person name="Pallen M.J."/>
        </authorList>
    </citation>
    <scope>NUCLEOTIDE SEQUENCE</scope>
    <source>
        <strain evidence="4">CHK165-10780</strain>
    </source>
</reference>
<keyword evidence="1" id="KW-0732">Signal</keyword>
<dbReference type="AlphaFoldDB" id="A0A9D0Z0E8"/>
<dbReference type="Pfam" id="PF01522">
    <property type="entry name" value="Polysacc_deac_1"/>
    <property type="match status" value="1"/>
</dbReference>
<dbReference type="PANTHER" id="PTHR34216:SF7">
    <property type="entry name" value="POLY-BETA-1,6-N-ACETYL-D-GLUCOSAMINE N-DEACETYLASE"/>
    <property type="match status" value="1"/>
</dbReference>
<dbReference type="EMBL" id="DVFU01000110">
    <property type="protein sequence ID" value="HIQ65215.1"/>
    <property type="molecule type" value="Genomic_DNA"/>
</dbReference>
<proteinExistence type="predicted"/>
<dbReference type="PANTHER" id="PTHR34216">
    <property type="match status" value="1"/>
</dbReference>
<comment type="caution">
    <text evidence="4">The sequence shown here is derived from an EMBL/GenBank/DDBJ whole genome shotgun (WGS) entry which is preliminary data.</text>
</comment>
<evidence type="ECO:0000313" key="5">
    <source>
        <dbReference type="Proteomes" id="UP000886725"/>
    </source>
</evidence>
<dbReference type="GO" id="GO:0005975">
    <property type="term" value="P:carbohydrate metabolic process"/>
    <property type="evidence" value="ECO:0007669"/>
    <property type="project" value="InterPro"/>
</dbReference>
<evidence type="ECO:0000256" key="2">
    <source>
        <dbReference type="SAM" id="Phobius"/>
    </source>
</evidence>
<feature type="transmembrane region" description="Helical" evidence="2">
    <location>
        <begin position="21"/>
        <end position="40"/>
    </location>
</feature>
<protein>
    <submittedName>
        <fullName evidence="4">DUF5011 domain-containing protein</fullName>
    </submittedName>
</protein>
<organism evidence="4 5">
    <name type="scientific">Candidatus Faecenecus gallistercoris</name>
    <dbReference type="NCBI Taxonomy" id="2840793"/>
    <lineage>
        <taxon>Bacteria</taxon>
        <taxon>Bacillati</taxon>
        <taxon>Bacillota</taxon>
        <taxon>Bacillota incertae sedis</taxon>
        <taxon>Candidatus Faecenecus</taxon>
    </lineage>
</organism>
<evidence type="ECO:0000259" key="3">
    <source>
        <dbReference type="PROSITE" id="PS51677"/>
    </source>
</evidence>
<dbReference type="SUPFAM" id="SSF88713">
    <property type="entry name" value="Glycoside hydrolase/deacetylase"/>
    <property type="match status" value="1"/>
</dbReference>
<evidence type="ECO:0000256" key="1">
    <source>
        <dbReference type="ARBA" id="ARBA00022729"/>
    </source>
</evidence>
<gene>
    <name evidence="4" type="ORF">IAC85_05705</name>
</gene>
<dbReference type="GO" id="GO:0016810">
    <property type="term" value="F:hydrolase activity, acting on carbon-nitrogen (but not peptide) bonds"/>
    <property type="evidence" value="ECO:0007669"/>
    <property type="project" value="InterPro"/>
</dbReference>
<dbReference type="InterPro" id="IPR032179">
    <property type="entry name" value="Cry22Aa_Ig-like"/>
</dbReference>
<accession>A0A9D0Z0E8</accession>
<evidence type="ECO:0000313" key="4">
    <source>
        <dbReference type="EMBL" id="HIQ65215.1"/>
    </source>
</evidence>
<dbReference type="InterPro" id="IPR051398">
    <property type="entry name" value="Polysacch_Deacetylase"/>
</dbReference>
<dbReference type="CDD" id="cd00146">
    <property type="entry name" value="PKD"/>
    <property type="match status" value="1"/>
</dbReference>
<feature type="domain" description="NodB homology" evidence="3">
    <location>
        <begin position="266"/>
        <end position="425"/>
    </location>
</feature>
<keyword evidence="2" id="KW-0812">Transmembrane</keyword>
<dbReference type="Gene3D" id="2.60.40.10">
    <property type="entry name" value="Immunoglobulins"/>
    <property type="match status" value="2"/>
</dbReference>
<dbReference type="InterPro" id="IPR002509">
    <property type="entry name" value="NODB_dom"/>
</dbReference>
<reference evidence="4" key="1">
    <citation type="submission" date="2020-10" db="EMBL/GenBank/DDBJ databases">
        <authorList>
            <person name="Gilroy R."/>
        </authorList>
    </citation>
    <scope>NUCLEOTIDE SEQUENCE</scope>
    <source>
        <strain evidence="4">CHK165-10780</strain>
    </source>
</reference>
<sequence length="425" mass="49158">MEKEKKKKDNNPQQESKKKKIIIFTLLIIFITLLIFWISWRKNLLKITLVGNDEIILEVNSSYQEGSAKATYLTDDISSKITMNHNVDVTKLGTYYETYQITYRGIQKEIKRTIIVQDTTAPELLLNGKEEMTIFVNEEWQDPGATATDNYDGNLSNNIETKNNIDITQPGTYQINYTVKDSSGNTTAKTRTIICKERPIIDNQQIAVLNYHFFYDQKNESCNESICLDIEKFKEQLDYLKENNYKTLTMQEFRDWMYGKIDIPERSVLITIDDGAMGTGAHNGNKLIPILEEYEMHATLFLISGWWNVENYQSPYLDIESHTHDMHTKISYGSEIGSKLLYSKEEDVLQDLTLSIQTIGSKTAFCFPFYESSKTAIKQLKKIGFELAFVGGNRKVSRKTDKYQIPRYIIYKNTSLQSFINMVSN</sequence>
<dbReference type="Pfam" id="PF16403">
    <property type="entry name" value="Bact_surface_Ig-like"/>
    <property type="match status" value="2"/>
</dbReference>
<name>A0A9D0Z0E8_9FIRM</name>
<dbReference type="PROSITE" id="PS51677">
    <property type="entry name" value="NODB"/>
    <property type="match status" value="1"/>
</dbReference>
<dbReference type="Proteomes" id="UP000886725">
    <property type="component" value="Unassembled WGS sequence"/>
</dbReference>
<keyword evidence="2" id="KW-1133">Transmembrane helix</keyword>
<keyword evidence="2" id="KW-0472">Membrane</keyword>